<gene>
    <name evidence="2" type="ORF">BDP81DRAFT_414692</name>
</gene>
<evidence type="ECO:0000313" key="3">
    <source>
        <dbReference type="Proteomes" id="UP001243989"/>
    </source>
</evidence>
<feature type="compositionally biased region" description="Basic and acidic residues" evidence="1">
    <location>
        <begin position="225"/>
        <end position="243"/>
    </location>
</feature>
<organism evidence="2 3">
    <name type="scientific">Colletotrichum phormii</name>
    <dbReference type="NCBI Taxonomy" id="359342"/>
    <lineage>
        <taxon>Eukaryota</taxon>
        <taxon>Fungi</taxon>
        <taxon>Dikarya</taxon>
        <taxon>Ascomycota</taxon>
        <taxon>Pezizomycotina</taxon>
        <taxon>Sordariomycetes</taxon>
        <taxon>Hypocreomycetidae</taxon>
        <taxon>Glomerellales</taxon>
        <taxon>Glomerellaceae</taxon>
        <taxon>Colletotrichum</taxon>
        <taxon>Colletotrichum acutatum species complex</taxon>
    </lineage>
</organism>
<protein>
    <submittedName>
        <fullName evidence="2">Uncharacterized protein</fullName>
    </submittedName>
</protein>
<evidence type="ECO:0000313" key="2">
    <source>
        <dbReference type="EMBL" id="KAK1656362.1"/>
    </source>
</evidence>
<dbReference type="AlphaFoldDB" id="A0AAJ0A7C3"/>
<keyword evidence="3" id="KW-1185">Reference proteome</keyword>
<accession>A0AAJ0A7C3</accession>
<feature type="region of interest" description="Disordered" evidence="1">
    <location>
        <begin position="23"/>
        <end position="116"/>
    </location>
</feature>
<comment type="caution">
    <text evidence="2">The sequence shown here is derived from an EMBL/GenBank/DDBJ whole genome shotgun (WGS) entry which is preliminary data.</text>
</comment>
<evidence type="ECO:0000256" key="1">
    <source>
        <dbReference type="SAM" id="MobiDB-lite"/>
    </source>
</evidence>
<dbReference type="Proteomes" id="UP001243989">
    <property type="component" value="Unassembled WGS sequence"/>
</dbReference>
<reference evidence="2" key="1">
    <citation type="submission" date="2021-06" db="EMBL/GenBank/DDBJ databases">
        <title>Comparative genomics, transcriptomics and evolutionary studies reveal genomic signatures of adaptation to plant cell wall in hemibiotrophic fungi.</title>
        <authorList>
            <consortium name="DOE Joint Genome Institute"/>
            <person name="Baroncelli R."/>
            <person name="Diaz J.F."/>
            <person name="Benocci T."/>
            <person name="Peng M."/>
            <person name="Battaglia E."/>
            <person name="Haridas S."/>
            <person name="Andreopoulos W."/>
            <person name="Labutti K."/>
            <person name="Pangilinan J."/>
            <person name="Floch G.L."/>
            <person name="Makela M.R."/>
            <person name="Henrissat B."/>
            <person name="Grigoriev I.V."/>
            <person name="Crouch J.A."/>
            <person name="De Vries R.P."/>
            <person name="Sukno S.A."/>
            <person name="Thon M.R."/>
        </authorList>
    </citation>
    <scope>NUCLEOTIDE SEQUENCE</scope>
    <source>
        <strain evidence="2">CBS 102054</strain>
    </source>
</reference>
<sequence length="271" mass="29651">MLSHPSLEYFQVVLVDCLLKSSRMNSPSMDSHPKRQNSRRRSEARVQPQHRSTATSPYAQAPVQTAFPQPYTGSSIYPSNPSALPPTHENSGQGFPSFGTQNAAEDSQPDRYPPAYHNMNTMAYSYSRSAPAYSMAFNPPMPPNPNYGGSPYGAQPTATQAFMSSLPHHSNPNSPLTSYSGFAGHSSAASSYGHTYAVSSATTTPSASNTPTQPLSPTLVGVGAWDHRQPIEDDQEPRVERSHREGRRLHHTEFPSKSQRSESTEVNRSSR</sequence>
<feature type="compositionally biased region" description="Polar residues" evidence="1">
    <location>
        <begin position="49"/>
        <end position="105"/>
    </location>
</feature>
<dbReference type="RefSeq" id="XP_060452406.1">
    <property type="nucleotide sequence ID" value="XM_060589389.1"/>
</dbReference>
<feature type="compositionally biased region" description="Low complexity" evidence="1">
    <location>
        <begin position="201"/>
        <end position="213"/>
    </location>
</feature>
<name>A0AAJ0A7C3_9PEZI</name>
<dbReference type="EMBL" id="JAHMHQ010000001">
    <property type="protein sequence ID" value="KAK1656362.1"/>
    <property type="molecule type" value="Genomic_DNA"/>
</dbReference>
<dbReference type="GeneID" id="85474251"/>
<proteinExistence type="predicted"/>
<feature type="compositionally biased region" description="Basic and acidic residues" evidence="1">
    <location>
        <begin position="251"/>
        <end position="265"/>
    </location>
</feature>
<feature type="region of interest" description="Disordered" evidence="1">
    <location>
        <begin position="201"/>
        <end position="271"/>
    </location>
</feature>